<dbReference type="AlphaFoldDB" id="B3QUH8"/>
<accession>B3QUH8</accession>
<reference evidence="1 2" key="1">
    <citation type="submission" date="2008-06" db="EMBL/GenBank/DDBJ databases">
        <title>Complete sequence of Chloroherpeton thalassium ATCC 35110.</title>
        <authorList>
            <consortium name="US DOE Joint Genome Institute"/>
            <person name="Lucas S."/>
            <person name="Copeland A."/>
            <person name="Lapidus A."/>
            <person name="Glavina del Rio T."/>
            <person name="Dalin E."/>
            <person name="Tice H."/>
            <person name="Bruce D."/>
            <person name="Goodwin L."/>
            <person name="Pitluck S."/>
            <person name="Schmutz J."/>
            <person name="Larimer F."/>
            <person name="Land M."/>
            <person name="Hauser L."/>
            <person name="Kyrpides N."/>
            <person name="Mikhailova N."/>
            <person name="Liu Z."/>
            <person name="Li T."/>
            <person name="Zhao F."/>
            <person name="Overmann J."/>
            <person name="Bryant D.A."/>
            <person name="Richardson P."/>
        </authorList>
    </citation>
    <scope>NUCLEOTIDE SEQUENCE [LARGE SCALE GENOMIC DNA]</scope>
    <source>
        <strain evidence="2">ATCC 35110 / GB-78</strain>
    </source>
</reference>
<sequence>MLSFLAKQLCAGYVGFFGFRSLRMTWFVFVIGSGDEFDPTEVNRSVVVIEIPEMLLLA</sequence>
<evidence type="ECO:0000313" key="1">
    <source>
        <dbReference type="EMBL" id="ACF12884.1"/>
    </source>
</evidence>
<dbReference type="KEGG" id="cts:Ctha_0413"/>
<keyword evidence="2" id="KW-1185">Reference proteome</keyword>
<dbReference type="HOGENOM" id="CLU_2971080_0_0_10"/>
<organism evidence="1 2">
    <name type="scientific">Chloroherpeton thalassium (strain ATCC 35110 / GB-78)</name>
    <dbReference type="NCBI Taxonomy" id="517418"/>
    <lineage>
        <taxon>Bacteria</taxon>
        <taxon>Pseudomonadati</taxon>
        <taxon>Chlorobiota</taxon>
        <taxon>Chlorobiia</taxon>
        <taxon>Chlorobiales</taxon>
        <taxon>Chloroherpetonaceae</taxon>
        <taxon>Chloroherpeton</taxon>
    </lineage>
</organism>
<dbReference type="EMBL" id="CP001100">
    <property type="protein sequence ID" value="ACF12884.1"/>
    <property type="molecule type" value="Genomic_DNA"/>
</dbReference>
<evidence type="ECO:0000313" key="2">
    <source>
        <dbReference type="Proteomes" id="UP000001208"/>
    </source>
</evidence>
<gene>
    <name evidence="1" type="ordered locus">Ctha_0413</name>
</gene>
<protein>
    <submittedName>
        <fullName evidence="1">Uncharacterized protein</fullName>
    </submittedName>
</protein>
<dbReference type="Proteomes" id="UP000001208">
    <property type="component" value="Chromosome"/>
</dbReference>
<name>B3QUH8_CHLT3</name>
<dbReference type="STRING" id="517418.Ctha_0413"/>
<proteinExistence type="predicted"/>